<dbReference type="Pfam" id="PF11950">
    <property type="entry name" value="DUF3467"/>
    <property type="match status" value="1"/>
</dbReference>
<dbReference type="InterPro" id="IPR021857">
    <property type="entry name" value="DUF3467"/>
</dbReference>
<evidence type="ECO:0000313" key="1">
    <source>
        <dbReference type="EMBL" id="WNY27510.1"/>
    </source>
</evidence>
<reference evidence="1 2" key="1">
    <citation type="submission" date="2023-07" db="EMBL/GenBank/DDBJ databases">
        <title>Closed genome sequence of Methanosarcinaceae archaeon Am2.</title>
        <authorList>
            <person name="Poehlein A."/>
            <person name="Protasov E."/>
            <person name="Platt K."/>
            <person name="Reeh H."/>
            <person name="Daniel R."/>
            <person name="Brune A."/>
        </authorList>
    </citation>
    <scope>NUCLEOTIDE SEQUENCE [LARGE SCALE GENOMIC DNA]</scope>
    <source>
        <strain evidence="1 2">Am2</strain>
    </source>
</reference>
<keyword evidence="2" id="KW-1185">Reference proteome</keyword>
<proteinExistence type="predicted"/>
<organism evidence="1 2">
    <name type="scientific">Methanolapillus ohkumae</name>
    <dbReference type="NCBI Taxonomy" id="3028298"/>
    <lineage>
        <taxon>Archaea</taxon>
        <taxon>Methanobacteriati</taxon>
        <taxon>Methanobacteriota</taxon>
        <taxon>Stenosarchaea group</taxon>
        <taxon>Methanomicrobia</taxon>
        <taxon>Methanosarcinales</taxon>
        <taxon>Methanosarcinaceae</taxon>
        <taxon>Methanolapillus</taxon>
    </lineage>
</organism>
<dbReference type="AlphaFoldDB" id="A0AA96V8D9"/>
<dbReference type="RefSeq" id="WP_338097481.1">
    <property type="nucleotide sequence ID" value="NZ_CP131061.1"/>
</dbReference>
<dbReference type="GeneID" id="89228736"/>
<protein>
    <recommendedName>
        <fullName evidence="3">DUF3467 domain-containing protein</fullName>
    </recommendedName>
</protein>
<evidence type="ECO:0008006" key="3">
    <source>
        <dbReference type="Google" id="ProtNLM"/>
    </source>
</evidence>
<evidence type="ECO:0000313" key="2">
    <source>
        <dbReference type="Proteomes" id="UP001304970"/>
    </source>
</evidence>
<dbReference type="Proteomes" id="UP001304970">
    <property type="component" value="Chromosome"/>
</dbReference>
<accession>A0AA96V8D9</accession>
<name>A0AA96V8D9_9EURY</name>
<sequence>MTQENSVSSQKKKIIEKNSKLISEKYSIIRTPLFHKTYATNVSVNRTDVDFRVELFNEKFQTEDECVYHSDGLMILTAEAAKILSDCLSEKIKEFEKENGEIIVSRKKII</sequence>
<gene>
    <name evidence="1" type="ORF">MsAm2_13100</name>
</gene>
<dbReference type="EMBL" id="CP131061">
    <property type="protein sequence ID" value="WNY27510.1"/>
    <property type="molecule type" value="Genomic_DNA"/>
</dbReference>